<sequence length="1220" mass="136535">MPAQTRHRASGEQSPSKKRLSFREKLVQKGSSTDALLKKLKALHTELAALDQEQVDTSTLSNVRKDLISTSIFLHKDRGVKAFAACCLADILRLYAPDAPYTQSELRDIFQFFFRQLVAGMKSQESPYYSEYFHLLESLSTVKSVVLVCDLPNAEELMIDIFKQFFALVRNNFAKKIEIFMAEILVAIIDEAQTIPSDILDLILAQFMDKNAKIEQPAYRLAVQVCNQTSDKLQRHVALYFSEIILAHGDEEDREDLSAAHTLIKRLHASCPGLLQSVIPQLEEELHMESIPMRGFATQTLGEMFGDKNGPELCKNFSSTWSAWLSRCNDKSSVIRLKFVESSKGLYSTTNVEMREAFEATLGRKLMDPDEKVRAAVCKLYSELDYETASHHVSSQQLKAVISRVADRKVIVRQAAAISIARLYSLAHPEVPAIEQAVHEHILPLPTPASGPSTSNTKGTAVEVDEVAWTNRLLSTLLYLSEKTLNQLLGLTNLRNVRPTAFEAYVDACVQNNGGVIDENEEIVKKKLEGMIRVLSGQFPDPPKAAEDLRAFANLNENRLYKLLRTCMDVQTDLKGLIKATNEFTRRLEQAQSGLLSTMTIFLRRASLWIVNSSSIPTLLRTAQHGKATAKGRTMTKANQSAGNALVLLNWMAKHCPALFKSHVDALVSVIQDGNNEKSVTIALQALAEVCRCDKSVAPSEQEILDQVRDFALGSNRRHSKFAARFLAFCEDKDQHCMGLAETIADSLEDAPGDQLVAHITVLDQLVRFNPDSFEHRSDVITAFLLKKLLMVSDPAPEDEDEDSEEWIPDEDLPDTTRAKITALKVFRHRSLAHSSSSKALELSTPVLKLLATLLDQDGALVVDEPQARTVLSRVRLQAAVSLLHLSTVETYANALAPKFLRLALVVQDPCFEVRLTFVNKVVTLLVNNKLPERFNIIPFLTAHDPEDEIKHYAIRYITLQLKRLPPAIRVKQFDFVFVRLLHALAHHPDFGRTAQVALIDMAKYIMFYINLVVSEETISLLYHLAAKGKTVQDAESEEYSENFYVLCEMTQELLKVRAQQQSWNIASYPGKVKLPSDILRPHPNAETANRVVKQSYLSEQAISWIVEVADPPKEKRERKATKRKTTTTTNGKTKRPRKKKRQSAATDDDEGDDHTDPATSDVEMDAPAEGHTSEAEAAEEEPSDGEERLGRGARGKAKAKARRQAARKKVAKPDTQDSD</sequence>
<dbReference type="InterPro" id="IPR016024">
    <property type="entry name" value="ARM-type_fold"/>
</dbReference>
<dbReference type="EMBL" id="JBBXMP010000011">
    <property type="protein sequence ID" value="KAL0069681.1"/>
    <property type="molecule type" value="Genomic_DNA"/>
</dbReference>
<dbReference type="PANTHER" id="PTHR12663:SF0">
    <property type="entry name" value="PRECOCIOUS DISSOCIATION OF SISTERS 5, ISOFORM A"/>
    <property type="match status" value="1"/>
</dbReference>
<evidence type="ECO:0000313" key="8">
    <source>
        <dbReference type="Proteomes" id="UP001437256"/>
    </source>
</evidence>
<dbReference type="Gene3D" id="1.25.10.10">
    <property type="entry name" value="Leucine-rich Repeat Variant"/>
    <property type="match status" value="1"/>
</dbReference>
<dbReference type="Pfam" id="PF20168">
    <property type="entry name" value="PDS5"/>
    <property type="match status" value="2"/>
</dbReference>
<accession>A0ABR3A6R1</accession>
<feature type="region of interest" description="Disordered" evidence="6">
    <location>
        <begin position="1113"/>
        <end position="1220"/>
    </location>
</feature>
<dbReference type="CDD" id="cd19953">
    <property type="entry name" value="PDS5"/>
    <property type="match status" value="1"/>
</dbReference>
<evidence type="ECO:0000313" key="7">
    <source>
        <dbReference type="EMBL" id="KAL0069681.1"/>
    </source>
</evidence>
<evidence type="ECO:0000256" key="6">
    <source>
        <dbReference type="SAM" id="MobiDB-lite"/>
    </source>
</evidence>
<keyword evidence="2" id="KW-0132">Cell division</keyword>
<evidence type="ECO:0000256" key="1">
    <source>
        <dbReference type="ARBA" id="ARBA00004123"/>
    </source>
</evidence>
<feature type="compositionally biased region" description="Basic residues" evidence="6">
    <location>
        <begin position="1192"/>
        <end position="1211"/>
    </location>
</feature>
<evidence type="ECO:0000256" key="4">
    <source>
        <dbReference type="ARBA" id="ARBA00023242"/>
    </source>
</evidence>
<dbReference type="Proteomes" id="UP001437256">
    <property type="component" value="Unassembled WGS sequence"/>
</dbReference>
<evidence type="ECO:0000256" key="2">
    <source>
        <dbReference type="ARBA" id="ARBA00022618"/>
    </source>
</evidence>
<keyword evidence="5" id="KW-0131">Cell cycle</keyword>
<evidence type="ECO:0000256" key="5">
    <source>
        <dbReference type="ARBA" id="ARBA00023306"/>
    </source>
</evidence>
<organism evidence="7 8">
    <name type="scientific">Marasmius tenuissimus</name>
    <dbReference type="NCBI Taxonomy" id="585030"/>
    <lineage>
        <taxon>Eukaryota</taxon>
        <taxon>Fungi</taxon>
        <taxon>Dikarya</taxon>
        <taxon>Basidiomycota</taxon>
        <taxon>Agaricomycotina</taxon>
        <taxon>Agaricomycetes</taxon>
        <taxon>Agaricomycetidae</taxon>
        <taxon>Agaricales</taxon>
        <taxon>Marasmiineae</taxon>
        <taxon>Marasmiaceae</taxon>
        <taxon>Marasmius</taxon>
    </lineage>
</organism>
<keyword evidence="4" id="KW-0539">Nucleus</keyword>
<dbReference type="PANTHER" id="PTHR12663">
    <property type="entry name" value="ANDROGEN INDUCED INHIBITOR OF PROLIFERATION AS3 / PDS5-RELATED"/>
    <property type="match status" value="1"/>
</dbReference>
<feature type="region of interest" description="Disordered" evidence="6">
    <location>
        <begin position="1"/>
        <end position="23"/>
    </location>
</feature>
<feature type="compositionally biased region" description="Basic residues" evidence="6">
    <location>
        <begin position="1133"/>
        <end position="1143"/>
    </location>
</feature>
<keyword evidence="8" id="KW-1185">Reference proteome</keyword>
<keyword evidence="3" id="KW-0498">Mitosis</keyword>
<proteinExistence type="predicted"/>
<dbReference type="InterPro" id="IPR039776">
    <property type="entry name" value="Pds5"/>
</dbReference>
<dbReference type="SUPFAM" id="SSF48371">
    <property type="entry name" value="ARM repeat"/>
    <property type="match status" value="1"/>
</dbReference>
<dbReference type="InterPro" id="IPR011989">
    <property type="entry name" value="ARM-like"/>
</dbReference>
<comment type="caution">
    <text evidence="7">The sequence shown here is derived from an EMBL/GenBank/DDBJ whole genome shotgun (WGS) entry which is preliminary data.</text>
</comment>
<gene>
    <name evidence="7" type="primary">PDS5</name>
    <name evidence="7" type="ORF">AAF712_003339</name>
</gene>
<name>A0ABR3A6R1_9AGAR</name>
<reference evidence="7 8" key="1">
    <citation type="submission" date="2024-05" db="EMBL/GenBank/DDBJ databases">
        <title>A draft genome resource for the thread blight pathogen Marasmius tenuissimus strain MS-2.</title>
        <authorList>
            <person name="Yulfo-Soto G.E."/>
            <person name="Baruah I.K."/>
            <person name="Amoako-Attah I."/>
            <person name="Bukari Y."/>
            <person name="Meinhardt L.W."/>
            <person name="Bailey B.A."/>
            <person name="Cohen S.P."/>
        </authorList>
    </citation>
    <scope>NUCLEOTIDE SEQUENCE [LARGE SCALE GENOMIC DNA]</scope>
    <source>
        <strain evidence="7 8">MS-2</strain>
    </source>
</reference>
<protein>
    <submittedName>
        <fullName evidence="7">Sister chromatid cohesion protein pds5</fullName>
    </submittedName>
</protein>
<evidence type="ECO:0000256" key="3">
    <source>
        <dbReference type="ARBA" id="ARBA00022776"/>
    </source>
</evidence>
<comment type="subcellular location">
    <subcellularLocation>
        <location evidence="1">Nucleus</location>
    </subcellularLocation>
</comment>